<keyword evidence="1" id="KW-1133">Transmembrane helix</keyword>
<reference evidence="2 3" key="1">
    <citation type="submission" date="2018-11" db="EMBL/GenBank/DDBJ databases">
        <title>Genome sequence of Saitozyma podzolica DSM 27192.</title>
        <authorList>
            <person name="Aliyu H."/>
            <person name="Gorte O."/>
            <person name="Ochsenreither K."/>
        </authorList>
    </citation>
    <scope>NUCLEOTIDE SEQUENCE [LARGE SCALE GENOMIC DNA]</scope>
    <source>
        <strain evidence="2 3">DSM 27192</strain>
    </source>
</reference>
<evidence type="ECO:0000313" key="2">
    <source>
        <dbReference type="EMBL" id="RSH87115.1"/>
    </source>
</evidence>
<feature type="transmembrane region" description="Helical" evidence="1">
    <location>
        <begin position="325"/>
        <end position="344"/>
    </location>
</feature>
<dbReference type="Proteomes" id="UP000279259">
    <property type="component" value="Unassembled WGS sequence"/>
</dbReference>
<sequence length="535" mass="59363">MQGEVLFESRLSLVSDGCLENDNQIIEWLGSNDTGHDHTNAPQQAELLLETHLCPVNGIECSSGRQLIEWLISDDTDTFHGQLDNMQEEVLFEVQLCPVSDMTLEDKTEMVNWLDSYYPSNDCGRIHLEPAQILFETPLFPVTGTKPDTKSQVEDWLKDANPDGDLQSSAPVKVASESDLSKQLLHILKQREQRILDLLESLEAEHVRKAAESKADAAEQVVIAAKILSTTTVQAIVFMPCAQSLGPVLIAFAAEVDISRMGPLRLPHNQVFRFTAQIVLGCLLICLPWLAKSLPAFNRTRTPAAHGKLPLVAWQAEVDLQRATVSWVTGLMTAVANLAMGGMLSSNWHSFLVGAVGVILVIGISQYWAEEVLRQKLANVQKSERKSSIPTSGNASESEASFRALFDTYESLAYLRALPMIIGPLTTTACVMVSWMEGLTLAQLSVWPWETLNESLKAHLVPSVISYVTLGYGLAQFAEDRAKSCKAETIIRNELERRRRQRELPSYEQVRLEAELETVKSTSKQLVKILSQSLP</sequence>
<keyword evidence="1" id="KW-0812">Transmembrane</keyword>
<dbReference type="AlphaFoldDB" id="A0A427Y7N7"/>
<feature type="transmembrane region" description="Helical" evidence="1">
    <location>
        <begin position="350"/>
        <end position="369"/>
    </location>
</feature>
<name>A0A427Y7N7_9TREE</name>
<proteinExistence type="predicted"/>
<protein>
    <submittedName>
        <fullName evidence="2">Uncharacterized protein</fullName>
    </submittedName>
</protein>
<evidence type="ECO:0000313" key="3">
    <source>
        <dbReference type="Proteomes" id="UP000279259"/>
    </source>
</evidence>
<feature type="transmembrane region" description="Helical" evidence="1">
    <location>
        <begin position="274"/>
        <end position="291"/>
    </location>
</feature>
<organism evidence="2 3">
    <name type="scientific">Saitozyma podzolica</name>
    <dbReference type="NCBI Taxonomy" id="1890683"/>
    <lineage>
        <taxon>Eukaryota</taxon>
        <taxon>Fungi</taxon>
        <taxon>Dikarya</taxon>
        <taxon>Basidiomycota</taxon>
        <taxon>Agaricomycotina</taxon>
        <taxon>Tremellomycetes</taxon>
        <taxon>Tremellales</taxon>
        <taxon>Trimorphomycetaceae</taxon>
        <taxon>Saitozyma</taxon>
    </lineage>
</organism>
<gene>
    <name evidence="2" type="ORF">EHS25_003604</name>
</gene>
<accession>A0A427Y7N7</accession>
<feature type="transmembrane region" description="Helical" evidence="1">
    <location>
        <begin position="413"/>
        <end position="436"/>
    </location>
</feature>
<keyword evidence="3" id="KW-1185">Reference proteome</keyword>
<evidence type="ECO:0000256" key="1">
    <source>
        <dbReference type="SAM" id="Phobius"/>
    </source>
</evidence>
<keyword evidence="1" id="KW-0472">Membrane</keyword>
<dbReference type="EMBL" id="RSCD01000018">
    <property type="protein sequence ID" value="RSH87115.1"/>
    <property type="molecule type" value="Genomic_DNA"/>
</dbReference>
<comment type="caution">
    <text evidence="2">The sequence shown here is derived from an EMBL/GenBank/DDBJ whole genome shotgun (WGS) entry which is preliminary data.</text>
</comment>